<dbReference type="AlphaFoldDB" id="A0A1I7HWM8"/>
<sequence length="269" mass="28555">MSLATSSLAQLLSDIERIARDAGEAIMAVYARDFTVEEKADKSPLTEADKAAHDVIVSGLEALPGNIPVLSEENTEGFAGVDADGRYWLVDPLDGTKEFIKRNGEFTVNIALIENGRPVLGVVVAPALDVAYLAAEGVGAFKVEGSGERQPIHVGGKPRAGASYRVVGSRSHPSPDLSDWLKTLGSHDMVPMGSSLKLCLVAEGAADVYPRLGPTCLWDTGAAQAVVEQAGGRVETLEGQPLSYANPSDYLNPHFVVAGWNDHHRPSTR</sequence>
<dbReference type="PROSITE" id="PS00629">
    <property type="entry name" value="IMP_1"/>
    <property type="match status" value="1"/>
</dbReference>
<feature type="binding site" evidence="5">
    <location>
        <position position="72"/>
    </location>
    <ligand>
        <name>Mg(2+)</name>
        <dbReference type="ChEBI" id="CHEBI:18420"/>
        <label>1</label>
        <note>catalytic</note>
    </ligand>
</feature>
<dbReference type="STRING" id="463301.SAMN04487955_105151"/>
<dbReference type="GO" id="GO:0008441">
    <property type="term" value="F:3'(2'),5'-bisphosphate nucleotidase activity"/>
    <property type="evidence" value="ECO:0007669"/>
    <property type="project" value="UniProtKB-UniRule"/>
</dbReference>
<dbReference type="GO" id="GO:0050427">
    <property type="term" value="P:3'-phosphoadenosine 5'-phosphosulfate metabolic process"/>
    <property type="evidence" value="ECO:0007669"/>
    <property type="project" value="TreeGrafter"/>
</dbReference>
<feature type="binding site" evidence="4">
    <location>
        <position position="94"/>
    </location>
    <ligand>
        <name>Mg(2+)</name>
        <dbReference type="ChEBI" id="CHEBI:18420"/>
        <label>2</label>
    </ligand>
</feature>
<feature type="binding site" evidence="5">
    <location>
        <position position="94"/>
    </location>
    <ligand>
        <name>Mg(2+)</name>
        <dbReference type="ChEBI" id="CHEBI:18420"/>
        <label>1</label>
        <note>catalytic</note>
    </ligand>
</feature>
<keyword evidence="7" id="KW-1185">Reference proteome</keyword>
<dbReference type="EMBL" id="FPBP01000005">
    <property type="protein sequence ID" value="SFU65124.1"/>
    <property type="molecule type" value="Genomic_DNA"/>
</dbReference>
<dbReference type="InterPro" id="IPR000760">
    <property type="entry name" value="Inositol_monophosphatase-like"/>
</dbReference>
<dbReference type="CDD" id="cd01638">
    <property type="entry name" value="CysQ"/>
    <property type="match status" value="1"/>
</dbReference>
<dbReference type="InterPro" id="IPR006240">
    <property type="entry name" value="CysQ"/>
</dbReference>
<dbReference type="InterPro" id="IPR020583">
    <property type="entry name" value="Inositol_monoP_metal-BS"/>
</dbReference>
<evidence type="ECO:0000256" key="4">
    <source>
        <dbReference type="HAMAP-Rule" id="MF_02095"/>
    </source>
</evidence>
<dbReference type="HAMAP" id="MF_02095">
    <property type="entry name" value="CysQ"/>
    <property type="match status" value="1"/>
</dbReference>
<keyword evidence="4" id="KW-0378">Hydrolase</keyword>
<name>A0A1I7HWM8_9GAMM</name>
<dbReference type="PANTHER" id="PTHR43028:SF5">
    <property type="entry name" value="3'(2'),5'-BISPHOSPHATE NUCLEOTIDASE 1"/>
    <property type="match status" value="1"/>
</dbReference>
<dbReference type="SUPFAM" id="SSF56655">
    <property type="entry name" value="Carbohydrate phosphatase"/>
    <property type="match status" value="1"/>
</dbReference>
<dbReference type="Gene3D" id="3.30.540.10">
    <property type="entry name" value="Fructose-1,6-Bisphosphatase, subunit A, domain 1"/>
    <property type="match status" value="1"/>
</dbReference>
<feature type="binding site" evidence="5">
    <location>
        <position position="91"/>
    </location>
    <ligand>
        <name>Mg(2+)</name>
        <dbReference type="ChEBI" id="CHEBI:18420"/>
        <label>1</label>
        <note>catalytic</note>
    </ligand>
</feature>
<dbReference type="Gene3D" id="3.40.190.80">
    <property type="match status" value="1"/>
</dbReference>
<dbReference type="RefSeq" id="WP_089795231.1">
    <property type="nucleotide sequence ID" value="NZ_FPBP01000005.1"/>
</dbReference>
<dbReference type="EC" id="3.1.3.7" evidence="4"/>
<comment type="cofactor">
    <cofactor evidence="4 5">
        <name>Mg(2+)</name>
        <dbReference type="ChEBI" id="CHEBI:18420"/>
    </cofactor>
</comment>
<evidence type="ECO:0000256" key="5">
    <source>
        <dbReference type="PIRSR" id="PIRSR600760-2"/>
    </source>
</evidence>
<feature type="binding site" evidence="4">
    <location>
        <position position="72"/>
    </location>
    <ligand>
        <name>substrate</name>
    </ligand>
</feature>
<feature type="binding site" evidence="5">
    <location>
        <position position="219"/>
    </location>
    <ligand>
        <name>Mg(2+)</name>
        <dbReference type="ChEBI" id="CHEBI:18420"/>
        <label>1</label>
        <note>catalytic</note>
    </ligand>
</feature>
<comment type="catalytic activity">
    <reaction evidence="1 4">
        <text>adenosine 3',5'-bisphosphate + H2O = AMP + phosphate</text>
        <dbReference type="Rhea" id="RHEA:10040"/>
        <dbReference type="ChEBI" id="CHEBI:15377"/>
        <dbReference type="ChEBI" id="CHEBI:43474"/>
        <dbReference type="ChEBI" id="CHEBI:58343"/>
        <dbReference type="ChEBI" id="CHEBI:456215"/>
        <dbReference type="EC" id="3.1.3.7"/>
    </reaction>
</comment>
<dbReference type="InterPro" id="IPR050725">
    <property type="entry name" value="CysQ/Inositol_MonoPase"/>
</dbReference>
<feature type="binding site" evidence="4">
    <location>
        <position position="91"/>
    </location>
    <ligand>
        <name>Mg(2+)</name>
        <dbReference type="ChEBI" id="CHEBI:18420"/>
        <label>1</label>
    </ligand>
</feature>
<dbReference type="NCBIfam" id="TIGR01331">
    <property type="entry name" value="bisphos_cysQ"/>
    <property type="match status" value="1"/>
</dbReference>
<dbReference type="Proteomes" id="UP000198693">
    <property type="component" value="Unassembled WGS sequence"/>
</dbReference>
<proteinExistence type="inferred from homology"/>
<feature type="binding site" evidence="5">
    <location>
        <position position="93"/>
    </location>
    <ligand>
        <name>Mg(2+)</name>
        <dbReference type="ChEBI" id="CHEBI:18420"/>
        <label>2</label>
    </ligand>
</feature>
<evidence type="ECO:0000313" key="6">
    <source>
        <dbReference type="EMBL" id="SFU65124.1"/>
    </source>
</evidence>
<keyword evidence="4" id="KW-0997">Cell inner membrane</keyword>
<protein>
    <recommendedName>
        <fullName evidence="4">3'(2'),5'-bisphosphate nucleotidase CysQ</fullName>
        <ecNumber evidence="4">3.1.3.7</ecNumber>
    </recommendedName>
    <alternativeName>
        <fullName evidence="4">3'(2'),5-bisphosphonucleoside 3'(2')-phosphohydrolase</fullName>
    </alternativeName>
    <alternativeName>
        <fullName evidence="4">3'-phosphoadenosine 5'-phosphate phosphatase</fullName>
        <shortName evidence="4">PAP phosphatase</shortName>
    </alternativeName>
</protein>
<feature type="binding site" evidence="4">
    <location>
        <position position="219"/>
    </location>
    <ligand>
        <name>Mg(2+)</name>
        <dbReference type="ChEBI" id="CHEBI:18420"/>
        <label>2</label>
    </ligand>
</feature>
<evidence type="ECO:0000256" key="3">
    <source>
        <dbReference type="ARBA" id="ARBA00022842"/>
    </source>
</evidence>
<dbReference type="GO" id="GO:0005886">
    <property type="term" value="C:plasma membrane"/>
    <property type="evidence" value="ECO:0007669"/>
    <property type="project" value="UniProtKB-SubCell"/>
</dbReference>
<gene>
    <name evidence="4" type="primary">cysQ</name>
    <name evidence="6" type="ORF">SAMN04487955_105151</name>
</gene>
<dbReference type="GO" id="GO:0000287">
    <property type="term" value="F:magnesium ion binding"/>
    <property type="evidence" value="ECO:0007669"/>
    <property type="project" value="UniProtKB-UniRule"/>
</dbReference>
<keyword evidence="3 4" id="KW-0460">Magnesium</keyword>
<dbReference type="OrthoDB" id="9785695at2"/>
<evidence type="ECO:0000313" key="7">
    <source>
        <dbReference type="Proteomes" id="UP000198693"/>
    </source>
</evidence>
<comment type="similarity">
    <text evidence="4">Belongs to the inositol monophosphatase superfamily. CysQ family.</text>
</comment>
<feature type="binding site" evidence="4">
    <location>
        <position position="72"/>
    </location>
    <ligand>
        <name>Mg(2+)</name>
        <dbReference type="ChEBI" id="CHEBI:18420"/>
        <label>1</label>
    </ligand>
</feature>
<evidence type="ECO:0000256" key="1">
    <source>
        <dbReference type="ARBA" id="ARBA00001625"/>
    </source>
</evidence>
<dbReference type="PANTHER" id="PTHR43028">
    <property type="entry name" value="3'(2'),5'-BISPHOSPHATE NUCLEOTIDASE 1"/>
    <property type="match status" value="1"/>
</dbReference>
<accession>A0A1I7HWM8</accession>
<dbReference type="Pfam" id="PF00459">
    <property type="entry name" value="Inositol_P"/>
    <property type="match status" value="1"/>
</dbReference>
<organism evidence="6 7">
    <name type="scientific">Halomonas korlensis</name>
    <dbReference type="NCBI Taxonomy" id="463301"/>
    <lineage>
        <taxon>Bacteria</taxon>
        <taxon>Pseudomonadati</taxon>
        <taxon>Pseudomonadota</taxon>
        <taxon>Gammaproteobacteria</taxon>
        <taxon>Oceanospirillales</taxon>
        <taxon>Halomonadaceae</taxon>
        <taxon>Halomonas</taxon>
    </lineage>
</organism>
<dbReference type="FunFam" id="3.40.190.80:FF:000005">
    <property type="entry name" value="3'(2'),5'-bisphosphate nucleotidase CysQ"/>
    <property type="match status" value="1"/>
</dbReference>
<comment type="function">
    <text evidence="4">Converts adenosine-3',5'-bisphosphate (PAP) to AMP.</text>
</comment>
<feature type="binding site" evidence="4">
    <location>
        <position position="93"/>
    </location>
    <ligand>
        <name>Mg(2+)</name>
        <dbReference type="ChEBI" id="CHEBI:18420"/>
        <label>1</label>
    </ligand>
</feature>
<evidence type="ECO:0000256" key="2">
    <source>
        <dbReference type="ARBA" id="ARBA00022723"/>
    </source>
</evidence>
<dbReference type="GO" id="GO:0000103">
    <property type="term" value="P:sulfate assimilation"/>
    <property type="evidence" value="ECO:0007669"/>
    <property type="project" value="TreeGrafter"/>
</dbReference>
<feature type="binding site" evidence="4">
    <location>
        <begin position="93"/>
        <end position="96"/>
    </location>
    <ligand>
        <name>substrate</name>
    </ligand>
</feature>
<feature type="binding site" evidence="4">
    <location>
        <position position="219"/>
    </location>
    <ligand>
        <name>substrate</name>
    </ligand>
</feature>
<keyword evidence="4" id="KW-1003">Cell membrane</keyword>
<comment type="subcellular location">
    <subcellularLocation>
        <location evidence="4">Cell inner membrane</location>
        <topology evidence="4">Peripheral membrane protein</topology>
        <orientation evidence="4">Cytoplasmic side</orientation>
    </subcellularLocation>
</comment>
<keyword evidence="2 4" id="KW-0479">Metal-binding</keyword>
<reference evidence="7" key="1">
    <citation type="submission" date="2016-10" db="EMBL/GenBank/DDBJ databases">
        <authorList>
            <person name="Varghese N."/>
            <person name="Submissions S."/>
        </authorList>
    </citation>
    <scope>NUCLEOTIDE SEQUENCE [LARGE SCALE GENOMIC DNA]</scope>
    <source>
        <strain evidence="7">CGMCC 1.6981</strain>
    </source>
</reference>
<dbReference type="PRINTS" id="PR00377">
    <property type="entry name" value="IMPHPHTASES"/>
</dbReference>
<keyword evidence="4" id="KW-0472">Membrane</keyword>
<feature type="binding site" evidence="4">
    <location>
        <position position="91"/>
    </location>
    <ligand>
        <name>Mg(2+)</name>
        <dbReference type="ChEBI" id="CHEBI:18420"/>
        <label>2</label>
    </ligand>
</feature>